<proteinExistence type="predicted"/>
<dbReference type="InterPro" id="IPR007325">
    <property type="entry name" value="KFase/CYL"/>
</dbReference>
<dbReference type="EMBL" id="JADKNH010000004">
    <property type="protein sequence ID" value="MBF4692956.1"/>
    <property type="molecule type" value="Genomic_DNA"/>
</dbReference>
<protein>
    <submittedName>
        <fullName evidence="1">Cyclase family protein</fullName>
    </submittedName>
</protein>
<evidence type="ECO:0000313" key="2">
    <source>
        <dbReference type="Proteomes" id="UP000614200"/>
    </source>
</evidence>
<keyword evidence="2" id="KW-1185">Reference proteome</keyword>
<comment type="caution">
    <text evidence="1">The sequence shown here is derived from an EMBL/GenBank/DDBJ whole genome shotgun (WGS) entry which is preliminary data.</text>
</comment>
<accession>A0ABR9ZSL8</accession>
<dbReference type="RefSeq" id="WP_194701193.1">
    <property type="nucleotide sequence ID" value="NZ_JADKNH010000004.1"/>
</dbReference>
<evidence type="ECO:0000313" key="1">
    <source>
        <dbReference type="EMBL" id="MBF4692956.1"/>
    </source>
</evidence>
<gene>
    <name evidence="1" type="ORF">ISU02_07485</name>
</gene>
<dbReference type="PANTHER" id="PTHR31118">
    <property type="entry name" value="CYCLASE-LIKE PROTEIN 2"/>
    <property type="match status" value="1"/>
</dbReference>
<dbReference type="Gene3D" id="3.50.30.50">
    <property type="entry name" value="Putative cyclase"/>
    <property type="match status" value="1"/>
</dbReference>
<dbReference type="PANTHER" id="PTHR31118:SF12">
    <property type="entry name" value="CYCLASE-LIKE PROTEIN 2"/>
    <property type="match status" value="1"/>
</dbReference>
<dbReference type="Proteomes" id="UP000614200">
    <property type="component" value="Unassembled WGS sequence"/>
</dbReference>
<dbReference type="Pfam" id="PF04199">
    <property type="entry name" value="Cyclase"/>
    <property type="match status" value="1"/>
</dbReference>
<sequence length="212" mass="24004">MKINKWLDVTMTIEPNMMVYKNLEAKKPTIITRANYETHEHYESSISMDMHTGTHIDMPLHMIKDGETSDTFSLDYVNGKCFVIDLTQIEENHIEKAHLEPYEAQINAGEIVILKTKNCLKDEFDFDFVFLAESGAQYLLEQGVKSVGIDALGIERSQPEHPTHKILLGNHIYIIEGLALKAIEEGPYKLLCLPIKIANVEGLPARALLKPL</sequence>
<organism evidence="1 2">
    <name type="scientific">Fusibacter ferrireducens</name>
    <dbReference type="NCBI Taxonomy" id="2785058"/>
    <lineage>
        <taxon>Bacteria</taxon>
        <taxon>Bacillati</taxon>
        <taxon>Bacillota</taxon>
        <taxon>Clostridia</taxon>
        <taxon>Eubacteriales</taxon>
        <taxon>Eubacteriales Family XII. Incertae Sedis</taxon>
        <taxon>Fusibacter</taxon>
    </lineage>
</organism>
<name>A0ABR9ZSL8_9FIRM</name>
<reference evidence="1 2" key="1">
    <citation type="submission" date="2020-11" db="EMBL/GenBank/DDBJ databases">
        <title>Fusibacter basophilias sp. nov.</title>
        <authorList>
            <person name="Qiu D."/>
        </authorList>
    </citation>
    <scope>NUCLEOTIDE SEQUENCE [LARGE SCALE GENOMIC DNA]</scope>
    <source>
        <strain evidence="1 2">Q10-2</strain>
    </source>
</reference>
<dbReference type="SUPFAM" id="SSF102198">
    <property type="entry name" value="Putative cyclase"/>
    <property type="match status" value="1"/>
</dbReference>
<dbReference type="InterPro" id="IPR037175">
    <property type="entry name" value="KFase_sf"/>
</dbReference>